<dbReference type="Pfam" id="PF01557">
    <property type="entry name" value="FAA_hydrolase"/>
    <property type="match status" value="1"/>
</dbReference>
<evidence type="ECO:0000256" key="6">
    <source>
        <dbReference type="ARBA" id="ARBA00022801"/>
    </source>
</evidence>
<comment type="cofactor">
    <cofactor evidence="2 13">
        <name>Mg(2+)</name>
        <dbReference type="ChEBI" id="CHEBI:18420"/>
    </cofactor>
</comment>
<accession>A0A3D4V466</accession>
<keyword evidence="7 13" id="KW-0106">Calcium</keyword>
<organism evidence="16 17">
    <name type="scientific">Gemmatimonas aurantiaca</name>
    <dbReference type="NCBI Taxonomy" id="173480"/>
    <lineage>
        <taxon>Bacteria</taxon>
        <taxon>Pseudomonadati</taxon>
        <taxon>Gemmatimonadota</taxon>
        <taxon>Gemmatimonadia</taxon>
        <taxon>Gemmatimonadales</taxon>
        <taxon>Gemmatimonadaceae</taxon>
        <taxon>Gemmatimonas</taxon>
    </lineage>
</organism>
<dbReference type="PANTHER" id="PTHR43069:SF2">
    <property type="entry name" value="FUMARYLACETOACETASE"/>
    <property type="match status" value="1"/>
</dbReference>
<evidence type="ECO:0000256" key="10">
    <source>
        <dbReference type="ARBA" id="ARBA00023232"/>
    </source>
</evidence>
<evidence type="ECO:0000256" key="3">
    <source>
        <dbReference type="ARBA" id="ARBA00004782"/>
    </source>
</evidence>
<keyword evidence="5 13" id="KW-0479">Metal-binding</keyword>
<feature type="binding site" evidence="13">
    <location>
        <position position="261"/>
    </location>
    <ligand>
        <name>Mg(2+)</name>
        <dbReference type="ChEBI" id="CHEBI:18420"/>
    </ligand>
</feature>
<comment type="pathway">
    <text evidence="3">Amino-acid degradation; L-phenylalanine degradation; acetoacetate and fumarate from L-phenylalanine: step 6/6.</text>
</comment>
<feature type="binding site" evidence="12">
    <location>
        <position position="252"/>
    </location>
    <ligand>
        <name>substrate</name>
    </ligand>
</feature>
<reference evidence="16 17" key="1">
    <citation type="journal article" date="2018" name="Nat. Biotechnol.">
        <title>A standardized bacterial taxonomy based on genome phylogeny substantially revises the tree of life.</title>
        <authorList>
            <person name="Parks D.H."/>
            <person name="Chuvochina M."/>
            <person name="Waite D.W."/>
            <person name="Rinke C."/>
            <person name="Skarshewski A."/>
            <person name="Chaumeil P.A."/>
            <person name="Hugenholtz P."/>
        </authorList>
    </citation>
    <scope>NUCLEOTIDE SEQUENCE [LARGE SCALE GENOMIC DNA]</scope>
    <source>
        <strain evidence="16">UBA8844</strain>
    </source>
</reference>
<feature type="binding site" evidence="12">
    <location>
        <position position="368"/>
    </location>
    <ligand>
        <name>substrate</name>
    </ligand>
</feature>
<feature type="binding site" evidence="13">
    <location>
        <position position="265"/>
    </location>
    <ligand>
        <name>Mg(2+)</name>
        <dbReference type="ChEBI" id="CHEBI:18420"/>
    </ligand>
</feature>
<keyword evidence="6" id="KW-0378">Hydrolase</keyword>
<evidence type="ECO:0000256" key="13">
    <source>
        <dbReference type="PIRSR" id="PIRSR605959-3"/>
    </source>
</evidence>
<evidence type="ECO:0000313" key="16">
    <source>
        <dbReference type="EMBL" id="HCT55895.1"/>
    </source>
</evidence>
<keyword evidence="9" id="KW-0828">Tyrosine catabolism</keyword>
<feature type="domain" description="Fumarylacetoacetase N-terminal" evidence="15">
    <location>
        <begin position="21"/>
        <end position="127"/>
    </location>
</feature>
<evidence type="ECO:0000256" key="1">
    <source>
        <dbReference type="ARBA" id="ARBA00001913"/>
    </source>
</evidence>
<feature type="binding site" evidence="12">
    <location>
        <position position="151"/>
    </location>
    <ligand>
        <name>substrate</name>
    </ligand>
</feature>
<dbReference type="InterPro" id="IPR036462">
    <property type="entry name" value="Fumarylacetoacetase_N_sf"/>
</dbReference>
<feature type="binding site" evidence="12">
    <location>
        <position position="248"/>
    </location>
    <ligand>
        <name>substrate</name>
    </ligand>
</feature>
<dbReference type="NCBIfam" id="TIGR01266">
    <property type="entry name" value="fum_ac_acetase"/>
    <property type="match status" value="1"/>
</dbReference>
<dbReference type="InterPro" id="IPR005959">
    <property type="entry name" value="Fumarylacetoacetase"/>
</dbReference>
<comment type="cofactor">
    <cofactor evidence="1 13">
        <name>Ca(2+)</name>
        <dbReference type="ChEBI" id="CHEBI:29108"/>
    </cofactor>
</comment>
<name>A0A3D4V466_9BACT</name>
<dbReference type="Gene3D" id="3.90.850.10">
    <property type="entry name" value="Fumarylacetoacetase-like, C-terminal domain"/>
    <property type="match status" value="1"/>
</dbReference>
<dbReference type="Proteomes" id="UP000264071">
    <property type="component" value="Unassembled WGS sequence"/>
</dbReference>
<evidence type="ECO:0000256" key="7">
    <source>
        <dbReference type="ARBA" id="ARBA00022837"/>
    </source>
</evidence>
<dbReference type="InterPro" id="IPR036663">
    <property type="entry name" value="Fumarylacetoacetase_C_sf"/>
</dbReference>
<evidence type="ECO:0000256" key="2">
    <source>
        <dbReference type="ARBA" id="ARBA00001946"/>
    </source>
</evidence>
<feature type="binding site" evidence="13">
    <location>
        <position position="241"/>
    </location>
    <ligand>
        <name>Ca(2+)</name>
        <dbReference type="ChEBI" id="CHEBI:29108"/>
    </ligand>
</feature>
<dbReference type="GO" id="GO:0046872">
    <property type="term" value="F:metal ion binding"/>
    <property type="evidence" value="ECO:0007669"/>
    <property type="project" value="UniProtKB-KW"/>
</dbReference>
<dbReference type="Pfam" id="PF09298">
    <property type="entry name" value="FAA_hydrolase_N"/>
    <property type="match status" value="1"/>
</dbReference>
<evidence type="ECO:0000256" key="8">
    <source>
        <dbReference type="ARBA" id="ARBA00022842"/>
    </source>
</evidence>
<evidence type="ECO:0000256" key="5">
    <source>
        <dbReference type="ARBA" id="ARBA00022723"/>
    </source>
</evidence>
<evidence type="ECO:0000313" key="17">
    <source>
        <dbReference type="Proteomes" id="UP000264071"/>
    </source>
</evidence>
<comment type="caution">
    <text evidence="16">The sequence shown here is derived from an EMBL/GenBank/DDBJ whole genome shotgun (WGS) entry which is preliminary data.</text>
</comment>
<dbReference type="PANTHER" id="PTHR43069">
    <property type="entry name" value="FUMARYLACETOACETASE"/>
    <property type="match status" value="1"/>
</dbReference>
<evidence type="ECO:0000259" key="14">
    <source>
        <dbReference type="Pfam" id="PF01557"/>
    </source>
</evidence>
<dbReference type="Gene3D" id="2.30.30.230">
    <property type="entry name" value="Fumarylacetoacetase, N-terminal domain"/>
    <property type="match status" value="1"/>
</dbReference>
<feature type="binding site" evidence="13">
    <location>
        <position position="209"/>
    </location>
    <ligand>
        <name>Ca(2+)</name>
        <dbReference type="ChEBI" id="CHEBI:29108"/>
    </ligand>
</feature>
<keyword evidence="8 13" id="KW-0460">Magnesium</keyword>
<keyword evidence="10" id="KW-0585">Phenylalanine catabolism</keyword>
<feature type="active site" description="Proton acceptor" evidence="11">
    <location>
        <position position="142"/>
    </location>
</feature>
<feature type="domain" description="Fumarylacetoacetase-like C-terminal" evidence="14">
    <location>
        <begin position="133"/>
        <end position="431"/>
    </location>
</feature>
<dbReference type="GO" id="GO:0006572">
    <property type="term" value="P:L-tyrosine catabolic process"/>
    <property type="evidence" value="ECO:0007669"/>
    <property type="project" value="UniProtKB-KW"/>
</dbReference>
<evidence type="ECO:0000256" key="9">
    <source>
        <dbReference type="ARBA" id="ARBA00022878"/>
    </source>
</evidence>
<dbReference type="UniPathway" id="UPA00139">
    <property type="reaction ID" value="UER00341"/>
</dbReference>
<gene>
    <name evidence="16" type="primary">fahA</name>
    <name evidence="16" type="ORF">DGD08_01640</name>
</gene>
<feature type="binding site" evidence="13">
    <location>
        <position position="241"/>
    </location>
    <ligand>
        <name>Mg(2+)</name>
        <dbReference type="ChEBI" id="CHEBI:18420"/>
    </ligand>
</feature>
<feature type="binding site" evidence="12">
    <location>
        <position position="137"/>
    </location>
    <ligand>
        <name>substrate</name>
    </ligand>
</feature>
<dbReference type="InterPro" id="IPR015377">
    <property type="entry name" value="Fumarylacetoacetase_N"/>
</dbReference>
<evidence type="ECO:0000256" key="12">
    <source>
        <dbReference type="PIRSR" id="PIRSR605959-2"/>
    </source>
</evidence>
<dbReference type="SUPFAM" id="SSF63433">
    <property type="entry name" value="Fumarylacetoacetate hydrolase, FAH, N-terminal domain"/>
    <property type="match status" value="1"/>
</dbReference>
<dbReference type="SUPFAM" id="SSF56529">
    <property type="entry name" value="FAH"/>
    <property type="match status" value="1"/>
</dbReference>
<evidence type="ECO:0000259" key="15">
    <source>
        <dbReference type="Pfam" id="PF09298"/>
    </source>
</evidence>
<dbReference type="EC" id="3.7.1.2" evidence="4"/>
<dbReference type="GO" id="GO:0006559">
    <property type="term" value="P:L-phenylalanine catabolic process"/>
    <property type="evidence" value="ECO:0007669"/>
    <property type="project" value="UniProtKB-UniPathway"/>
</dbReference>
<dbReference type="GO" id="GO:0004334">
    <property type="term" value="F:fumarylacetoacetase activity"/>
    <property type="evidence" value="ECO:0007669"/>
    <property type="project" value="UniProtKB-EC"/>
</dbReference>
<feature type="binding site" evidence="13">
    <location>
        <position position="135"/>
    </location>
    <ligand>
        <name>Ca(2+)</name>
        <dbReference type="ChEBI" id="CHEBI:29108"/>
    </ligand>
</feature>
<evidence type="ECO:0000256" key="4">
    <source>
        <dbReference type="ARBA" id="ARBA00012094"/>
    </source>
</evidence>
<dbReference type="OMA" id="YWTAAQQ"/>
<dbReference type="EMBL" id="DPIY01000001">
    <property type="protein sequence ID" value="HCT55895.1"/>
    <property type="molecule type" value="Genomic_DNA"/>
</dbReference>
<dbReference type="AlphaFoldDB" id="A0A3D4V466"/>
<proteinExistence type="predicted"/>
<evidence type="ECO:0000256" key="11">
    <source>
        <dbReference type="PIRSR" id="PIRSR605959-1"/>
    </source>
</evidence>
<dbReference type="InterPro" id="IPR011234">
    <property type="entry name" value="Fumarylacetoacetase-like_C"/>
</dbReference>
<dbReference type="GO" id="GO:1902000">
    <property type="term" value="P:homogentisate catabolic process"/>
    <property type="evidence" value="ECO:0007669"/>
    <property type="project" value="TreeGrafter"/>
</dbReference>
<feature type="binding site" evidence="13">
    <location>
        <position position="207"/>
    </location>
    <ligand>
        <name>Ca(2+)</name>
        <dbReference type="ChEBI" id="CHEBI:29108"/>
    </ligand>
</feature>
<protein>
    <recommendedName>
        <fullName evidence="4">fumarylacetoacetase</fullName>
        <ecNumber evidence="4">3.7.1.2</ecNumber>
    </recommendedName>
</protein>
<sequence>MPSVRQSWVASANGHADFPLQNLPFGVFRRAGTSETPRVGVAIGDDILDIPACVAAELFKAFGDDVQHAARACVSPSLNALMGLGAASRRALRDALTALLASDVDENARQIEQYALVAQSSAELFLPVEVGDYTDFYASVHHATNVGSMFRPDNPLLPNYKWVPIGYHGRASSLVVSGTPIARPSGQRKGPNDAEPTVGPSRLFDYELELGAFVGTGNALGTTIGIADAESHLWGYCLLNDWSARDLQAWEYQPLGPFLAKNFASTIGAWVVTPEALEPFRAPLAPRAEGDPAPLPYLTDEGDRARGGLALTVEAWLRTTRMREAREPAVRVSTGSSLDLYWSFAQMLAHHASNGCNMRPGDLLGSGTISGPEKGSRGCMLELTWRGAEPLELPNGERRGFLEAGDELTITAFAERDGAVRIGFGRCTGQVIG</sequence>